<dbReference type="RefSeq" id="WP_235291580.1">
    <property type="nucleotide sequence ID" value="NZ_BSOH01000014.1"/>
</dbReference>
<dbReference type="Pfam" id="PF07715">
    <property type="entry name" value="Plug"/>
    <property type="match status" value="1"/>
</dbReference>
<comment type="similarity">
    <text evidence="8 9">Belongs to the TonB-dependent receptor family.</text>
</comment>
<evidence type="ECO:0000313" key="12">
    <source>
        <dbReference type="EMBL" id="GLR17902.1"/>
    </source>
</evidence>
<gene>
    <name evidence="12" type="ORF">GCM10007940_25170</name>
</gene>
<keyword evidence="13" id="KW-1185">Reference proteome</keyword>
<sequence>MEKNIYHFNNKISKSYISICCFVLIAFFIGTQPIYAQGSGNITGKVIDKSSGDELPFANVYLEGTSFGSATDEEGKYILHQIPAGNYNLITAYIGYKEQSIPVIVVAGSDIELDIKLDYAGVEGDVITVTAQASGQMGAINQQLNSNTITNVVSADRIKDVPDGNAAESVSRLPGMSLVRSGGEGQKVAVRGISPKYNVMQVNGVRMQSTDRNDRSVDLNMIAPNILSGIEVTKALTADMDADAVGGTVNLKIGKASEGLRGNFSLQGGYSSLSNTYENYRATGFLSNRFFNNKFGVQVSGFADHFNRSSDVLSAGYAINEISVTENGNIPLDLNSVNINDRDTERERLGGSLVFDYQFKNGSLIMNNFISKLAGQNVSQSNNLRISGFEWTAGASSSESSNTVVSNALQGEFDFPFFSMDFSFSNSISGQLSENTSMNIGIAQSASGFTTPSLTDPSQVTPAELLAAAVVVNGENDKRATRFQTLNRDVTEQAQEAALNFNVPFSLSKNISGKVKLGGKYVRNFRDNDETQRQTDPDRDVQGEAFIILVQDSLWPELGIENIDRGLGIRAFLFEEPSYEIGDFLSGDSGIDNFFYRADISKMIRYTEVAKQADYYVLDIKESTQYDYDYGRNLFAFYASAEVNFGKYVTLFPGIRYENFNFNYNAFDTEKFGPLLENFSSEAIRDDNIKGTNWFPQLQLRVKPNDWFDIRFAKTKSIIYPDYRSISPYRFYDSNGSPTMSLGNPSLQPALSDNYDIYASIFQNKLGLITIGAFYKEIDNLIVSTSFRTKDAGTIDNRFELSPTQQTVINTWLNLDATSTVRGIELDWQHNTWYLPSFLKGIVLNVNYTKIQSQTAYPLQTSRRDGTGPFAPIIFIDTIRTGRMPDQPNDIFNFTIGYDIGGFSTRLSYVYTDNVLDGVNRTYDELDSYTAAYKRWDFTAYQKLPWLEGRLQVYLNVNNLTNTPDRSFTSVLEKLSSLEYYGRTVDLGVRYSFHKLPE</sequence>
<proteinExistence type="inferred from homology"/>
<dbReference type="PANTHER" id="PTHR40980:SF4">
    <property type="entry name" value="TONB-DEPENDENT RECEPTOR-LIKE BETA-BARREL DOMAIN-CONTAINING PROTEIN"/>
    <property type="match status" value="1"/>
</dbReference>
<evidence type="ECO:0000313" key="13">
    <source>
        <dbReference type="Proteomes" id="UP001156666"/>
    </source>
</evidence>
<evidence type="ECO:0000256" key="2">
    <source>
        <dbReference type="ARBA" id="ARBA00022448"/>
    </source>
</evidence>
<dbReference type="InterPro" id="IPR037066">
    <property type="entry name" value="Plug_dom_sf"/>
</dbReference>
<keyword evidence="5 9" id="KW-0798">TonB box</keyword>
<dbReference type="Pfam" id="PF13715">
    <property type="entry name" value="CarbopepD_reg_2"/>
    <property type="match status" value="1"/>
</dbReference>
<dbReference type="Gene3D" id="2.40.170.20">
    <property type="entry name" value="TonB-dependent receptor, beta-barrel domain"/>
    <property type="match status" value="1"/>
</dbReference>
<dbReference type="GO" id="GO:0009279">
    <property type="term" value="C:cell outer membrane"/>
    <property type="evidence" value="ECO:0007669"/>
    <property type="project" value="UniProtKB-SubCell"/>
</dbReference>
<keyword evidence="6 8" id="KW-0472">Membrane</keyword>
<dbReference type="SUPFAM" id="SSF49464">
    <property type="entry name" value="Carboxypeptidase regulatory domain-like"/>
    <property type="match status" value="1"/>
</dbReference>
<name>A0AA37SQG2_9BACT</name>
<dbReference type="AlphaFoldDB" id="A0AA37SQG2"/>
<dbReference type="Gene3D" id="2.170.130.10">
    <property type="entry name" value="TonB-dependent receptor, plug domain"/>
    <property type="match status" value="1"/>
</dbReference>
<keyword evidence="7 8" id="KW-0998">Cell outer membrane</keyword>
<organism evidence="12 13">
    <name type="scientific">Portibacter lacus</name>
    <dbReference type="NCBI Taxonomy" id="1099794"/>
    <lineage>
        <taxon>Bacteria</taxon>
        <taxon>Pseudomonadati</taxon>
        <taxon>Bacteroidota</taxon>
        <taxon>Saprospiria</taxon>
        <taxon>Saprospirales</taxon>
        <taxon>Haliscomenobacteraceae</taxon>
        <taxon>Portibacter</taxon>
    </lineage>
</organism>
<evidence type="ECO:0000259" key="11">
    <source>
        <dbReference type="Pfam" id="PF07715"/>
    </source>
</evidence>
<dbReference type="EMBL" id="BSOH01000014">
    <property type="protein sequence ID" value="GLR17902.1"/>
    <property type="molecule type" value="Genomic_DNA"/>
</dbReference>
<keyword evidence="2 8" id="KW-0813">Transport</keyword>
<dbReference type="InterPro" id="IPR012910">
    <property type="entry name" value="Plug_dom"/>
</dbReference>
<dbReference type="PROSITE" id="PS52016">
    <property type="entry name" value="TONB_DEPENDENT_REC_3"/>
    <property type="match status" value="1"/>
</dbReference>
<feature type="domain" description="TonB-dependent receptor plug" evidence="11">
    <location>
        <begin position="146"/>
        <end position="248"/>
    </location>
</feature>
<dbReference type="InterPro" id="IPR008969">
    <property type="entry name" value="CarboxyPept-like_regulatory"/>
</dbReference>
<comment type="caution">
    <text evidence="12">The sequence shown here is derived from an EMBL/GenBank/DDBJ whole genome shotgun (WGS) entry which is preliminary data.</text>
</comment>
<evidence type="ECO:0000256" key="6">
    <source>
        <dbReference type="ARBA" id="ARBA00023136"/>
    </source>
</evidence>
<dbReference type="PANTHER" id="PTHR40980">
    <property type="entry name" value="PLUG DOMAIN-CONTAINING PROTEIN"/>
    <property type="match status" value="1"/>
</dbReference>
<dbReference type="Proteomes" id="UP001156666">
    <property type="component" value="Unassembled WGS sequence"/>
</dbReference>
<protein>
    <submittedName>
        <fullName evidence="12">TonB-dependent receptor</fullName>
    </submittedName>
</protein>
<keyword evidence="3 8" id="KW-1134">Transmembrane beta strand</keyword>
<dbReference type="Gene3D" id="2.60.40.1120">
    <property type="entry name" value="Carboxypeptidase-like, regulatory domain"/>
    <property type="match status" value="1"/>
</dbReference>
<keyword evidence="12" id="KW-0675">Receptor</keyword>
<reference evidence="12" key="2">
    <citation type="submission" date="2023-01" db="EMBL/GenBank/DDBJ databases">
        <title>Draft genome sequence of Portibacter lacus strain NBRC 108769.</title>
        <authorList>
            <person name="Sun Q."/>
            <person name="Mori K."/>
        </authorList>
    </citation>
    <scope>NUCLEOTIDE SEQUENCE</scope>
    <source>
        <strain evidence="12">NBRC 108769</strain>
    </source>
</reference>
<evidence type="ECO:0000256" key="8">
    <source>
        <dbReference type="PROSITE-ProRule" id="PRU01360"/>
    </source>
</evidence>
<keyword evidence="4 8" id="KW-0812">Transmembrane</keyword>
<evidence type="ECO:0000256" key="9">
    <source>
        <dbReference type="RuleBase" id="RU003357"/>
    </source>
</evidence>
<evidence type="ECO:0000256" key="5">
    <source>
        <dbReference type="ARBA" id="ARBA00023077"/>
    </source>
</evidence>
<comment type="subcellular location">
    <subcellularLocation>
        <location evidence="1 8">Cell outer membrane</location>
        <topology evidence="1 8">Multi-pass membrane protein</topology>
    </subcellularLocation>
</comment>
<dbReference type="Pfam" id="PF00593">
    <property type="entry name" value="TonB_dep_Rec_b-barrel"/>
    <property type="match status" value="1"/>
</dbReference>
<evidence type="ECO:0000256" key="4">
    <source>
        <dbReference type="ARBA" id="ARBA00022692"/>
    </source>
</evidence>
<dbReference type="NCBIfam" id="TIGR01782">
    <property type="entry name" value="TonB-Xanth-Caul"/>
    <property type="match status" value="1"/>
</dbReference>
<evidence type="ECO:0000256" key="3">
    <source>
        <dbReference type="ARBA" id="ARBA00022452"/>
    </source>
</evidence>
<dbReference type="InterPro" id="IPR010104">
    <property type="entry name" value="TonB_rcpt_bac"/>
</dbReference>
<evidence type="ECO:0000256" key="1">
    <source>
        <dbReference type="ARBA" id="ARBA00004571"/>
    </source>
</evidence>
<feature type="domain" description="TonB-dependent receptor-like beta-barrel" evidence="10">
    <location>
        <begin position="476"/>
        <end position="960"/>
    </location>
</feature>
<evidence type="ECO:0000259" key="10">
    <source>
        <dbReference type="Pfam" id="PF00593"/>
    </source>
</evidence>
<dbReference type="SUPFAM" id="SSF56935">
    <property type="entry name" value="Porins"/>
    <property type="match status" value="1"/>
</dbReference>
<accession>A0AA37SQG2</accession>
<evidence type="ECO:0000256" key="7">
    <source>
        <dbReference type="ARBA" id="ARBA00023237"/>
    </source>
</evidence>
<dbReference type="InterPro" id="IPR039426">
    <property type="entry name" value="TonB-dep_rcpt-like"/>
</dbReference>
<reference evidence="12" key="1">
    <citation type="journal article" date="2014" name="Int. J. Syst. Evol. Microbiol.">
        <title>Complete genome sequence of Corynebacterium casei LMG S-19264T (=DSM 44701T), isolated from a smear-ripened cheese.</title>
        <authorList>
            <consortium name="US DOE Joint Genome Institute (JGI-PGF)"/>
            <person name="Walter F."/>
            <person name="Albersmeier A."/>
            <person name="Kalinowski J."/>
            <person name="Ruckert C."/>
        </authorList>
    </citation>
    <scope>NUCLEOTIDE SEQUENCE</scope>
    <source>
        <strain evidence="12">NBRC 108769</strain>
    </source>
</reference>
<dbReference type="InterPro" id="IPR036942">
    <property type="entry name" value="Beta-barrel_TonB_sf"/>
</dbReference>
<dbReference type="InterPro" id="IPR000531">
    <property type="entry name" value="Beta-barrel_TonB"/>
</dbReference>